<feature type="region of interest" description="Disordered" evidence="1">
    <location>
        <begin position="910"/>
        <end position="930"/>
    </location>
</feature>
<feature type="domain" description="Outer membrane protein beta-barrel" evidence="3">
    <location>
        <begin position="448"/>
        <end position="903"/>
    </location>
</feature>
<dbReference type="SUPFAM" id="SSF49464">
    <property type="entry name" value="Carboxypeptidase regulatory domain-like"/>
    <property type="match status" value="1"/>
</dbReference>
<evidence type="ECO:0000313" key="5">
    <source>
        <dbReference type="Proteomes" id="UP000505355"/>
    </source>
</evidence>
<dbReference type="AlphaFoldDB" id="A0A7D4PSX6"/>
<protein>
    <submittedName>
        <fullName evidence="4">TonB-dependent receptor</fullName>
    </submittedName>
</protein>
<evidence type="ECO:0000256" key="1">
    <source>
        <dbReference type="SAM" id="MobiDB-lite"/>
    </source>
</evidence>
<dbReference type="RefSeq" id="WP_173414142.1">
    <property type="nucleotide sequence ID" value="NZ_CP054139.1"/>
</dbReference>
<dbReference type="Pfam" id="PF14905">
    <property type="entry name" value="OMP_b-brl_3"/>
    <property type="match status" value="1"/>
</dbReference>
<gene>
    <name evidence="4" type="ORF">HQ865_06665</name>
</gene>
<proteinExistence type="predicted"/>
<feature type="signal peptide" evidence="2">
    <location>
        <begin position="1"/>
        <end position="20"/>
    </location>
</feature>
<dbReference type="SUPFAM" id="SSF56935">
    <property type="entry name" value="Porins"/>
    <property type="match status" value="1"/>
</dbReference>
<name>A0A7D4PSX6_9SPHI</name>
<evidence type="ECO:0000259" key="3">
    <source>
        <dbReference type="Pfam" id="PF14905"/>
    </source>
</evidence>
<organism evidence="4 5">
    <name type="scientific">Mucilaginibacter mali</name>
    <dbReference type="NCBI Taxonomy" id="2740462"/>
    <lineage>
        <taxon>Bacteria</taxon>
        <taxon>Pseudomonadati</taxon>
        <taxon>Bacteroidota</taxon>
        <taxon>Sphingobacteriia</taxon>
        <taxon>Sphingobacteriales</taxon>
        <taxon>Sphingobacteriaceae</taxon>
        <taxon>Mucilaginibacter</taxon>
    </lineage>
</organism>
<accession>A0A7D4PSX6</accession>
<evidence type="ECO:0000256" key="2">
    <source>
        <dbReference type="SAM" id="SignalP"/>
    </source>
</evidence>
<sequence>MYKQLLLPALLVLLAFMGMAQNRAEIKGKIIDSADKKPVEIVTVAVLHAKDTTAAALIAYAQTDKDGLFNVRNLPSAVPLKAVISFVGFRPYVKFFTLIKGQTLNMGTIEMAPKLLNEVTITAERMPITIRKDTIEFDAGAFKTKPNAVAEDLLKKLPGVEVDNSGKITVMGKDVSKILVDGKEFFSSDLRIASKNLDADLISKVQVYDDRENDPNHLIPDNEVNKIINLKFKKALKKSLFGKMYAGAGTQDHYQTGGLFNMFKDTLQVSALGYTNNLNSTGFDFNDLYTNGGGNRDGGAFSRSGIGFNFGGGNGRQTATSTGININTDYGKKFKVNLSYLYRHTNSAYNTITNQQQFLKDTTVITGSASDRMTLSDNHLISGSLTWKPDDATQLRYTPNATIASGSSSNANGSNSYSNFVNPINNSLNSSNSSNSSASFSQSLNYNHQLDKKGSSWGIDHNLNINPGYKNNSYDNQNLTSYVGALPSYLLKRFADNLSKSSSGTVSANYRKQVIEKKLNIDVSGGVDYNNSLDKASTYDYNPITGEYDSFVLMLSSDLNRISWKETINPGFTYNISQKTSIVGHLSTQWQQVTNIFQRGYNDIKQQFFFLTPNVSLRLNHISIGYSRNANIPNIGDMIPYSIVYSPQSSVTGNPDLKPAVSNRFTVSYNNYNYQKGLSFNLSGSYNFDENSIFRQRTINSQLVETSMPINRDGRYGLSTYAYLSKQVKKTKELQLSISANVNLSQNHDFFVINRQDGFQNSYRASFSPRVSLNYKDIVQFDPYYSISQVYTRYTGVAYNAQSNLTHSGGAHFMLYFPAKFNLEGNYTYQFNPQVAPGYQKSSNLLNLNLAHQFLAKDHGEIKLSCYDILNQNISNYRYVGANTITDTQSQIIKRYFMLTFQYRFNKSTVKGDEKPAPRPSGSMPIIIRY</sequence>
<keyword evidence="2" id="KW-0732">Signal</keyword>
<keyword evidence="5" id="KW-1185">Reference proteome</keyword>
<dbReference type="InterPro" id="IPR008969">
    <property type="entry name" value="CarboxyPept-like_regulatory"/>
</dbReference>
<dbReference type="Proteomes" id="UP000505355">
    <property type="component" value="Chromosome"/>
</dbReference>
<dbReference type="Pfam" id="PF13620">
    <property type="entry name" value="CarboxypepD_reg"/>
    <property type="match status" value="1"/>
</dbReference>
<keyword evidence="4" id="KW-0675">Receptor</keyword>
<feature type="chain" id="PRO_5028880599" evidence="2">
    <location>
        <begin position="21"/>
        <end position="930"/>
    </location>
</feature>
<dbReference type="InterPro" id="IPR041700">
    <property type="entry name" value="OMP_b-brl_3"/>
</dbReference>
<reference evidence="4 5" key="1">
    <citation type="submission" date="2020-05" db="EMBL/GenBank/DDBJ databases">
        <title>Mucilaginibacter mali sp. nov.</title>
        <authorList>
            <person name="Kim H.S."/>
            <person name="Lee K.C."/>
            <person name="Suh M.K."/>
            <person name="Kim J.-S."/>
            <person name="Han K.-I."/>
            <person name="Eom M.K."/>
            <person name="Shin Y.K."/>
            <person name="Lee J.-S."/>
        </authorList>
    </citation>
    <scope>NUCLEOTIDE SEQUENCE [LARGE SCALE GENOMIC DNA]</scope>
    <source>
        <strain evidence="4 5">G2-14</strain>
    </source>
</reference>
<dbReference type="KEGG" id="mmab:HQ865_06665"/>
<evidence type="ECO:0000313" key="4">
    <source>
        <dbReference type="EMBL" id="QKJ29448.1"/>
    </source>
</evidence>
<dbReference type="EMBL" id="CP054139">
    <property type="protein sequence ID" value="QKJ29448.1"/>
    <property type="molecule type" value="Genomic_DNA"/>
</dbReference>